<organism evidence="2 3">
    <name type="scientific">Flavobacterium xueshanense</name>
    <dbReference type="NCBI Taxonomy" id="935223"/>
    <lineage>
        <taxon>Bacteria</taxon>
        <taxon>Pseudomonadati</taxon>
        <taxon>Bacteroidota</taxon>
        <taxon>Flavobacteriia</taxon>
        <taxon>Flavobacteriales</taxon>
        <taxon>Flavobacteriaceae</taxon>
        <taxon>Flavobacterium</taxon>
    </lineage>
</organism>
<dbReference type="SUPFAM" id="SSF55729">
    <property type="entry name" value="Acyl-CoA N-acyltransferases (Nat)"/>
    <property type="match status" value="1"/>
</dbReference>
<dbReference type="AlphaFoldDB" id="A0A1I2CLG6"/>
<accession>A0A1I2CLG6</accession>
<proteinExistence type="predicted"/>
<sequence>MKQMLTIYKLYTKEGIDNYKLLLSSLGINNPYYLPDYINVFSGGLENLICFSFISDENNFIVIMPGYLRPIAIGGEKTDYFDFITPYGYTGPFFSANIRDLDICEFWKNVDQWYLDNNVVTEFIRFNLSGNYNEYSGDVVPTMLNVKGKIIDEESQWVSFDHKVRKNINKAKRENLTSEVHYKNIEEDKILEFYDIYMLTMKRTNATVNFLYSFDDFKNFINYNEKHVAICTVYFEAIPISSELLLVSEEMIYSFLGGTDENYFEKRPNDFLKVEALNWARFKNKKYYVLGGGYGFEDGIFKYKKSFFPNDVVSYYTGRKIINQKIYDQFIEKASELRVLSGNEKLNRTDTSFFPLYNKLN</sequence>
<evidence type="ECO:0000313" key="2">
    <source>
        <dbReference type="EMBL" id="SFE68995.1"/>
    </source>
</evidence>
<evidence type="ECO:0000259" key="1">
    <source>
        <dbReference type="Pfam" id="PF13480"/>
    </source>
</evidence>
<dbReference type="Pfam" id="PF13480">
    <property type="entry name" value="Acetyltransf_6"/>
    <property type="match status" value="1"/>
</dbReference>
<dbReference type="RefSeq" id="WP_091203617.1">
    <property type="nucleotide sequence ID" value="NZ_FONQ01000003.1"/>
</dbReference>
<reference evidence="3" key="1">
    <citation type="submission" date="2016-10" db="EMBL/GenBank/DDBJ databases">
        <authorList>
            <person name="Varghese N."/>
            <person name="Submissions S."/>
        </authorList>
    </citation>
    <scope>NUCLEOTIDE SEQUENCE [LARGE SCALE GENOMIC DNA]</scope>
    <source>
        <strain evidence="3">CGMCC 1.9227</strain>
    </source>
</reference>
<dbReference type="GO" id="GO:0044038">
    <property type="term" value="P:cell wall macromolecule biosynthetic process"/>
    <property type="evidence" value="ECO:0007669"/>
    <property type="project" value="InterPro"/>
</dbReference>
<dbReference type="InterPro" id="IPR003447">
    <property type="entry name" value="FEMABX"/>
</dbReference>
<keyword evidence="2" id="KW-0808">Transferase</keyword>
<dbReference type="EMBL" id="FONQ01000003">
    <property type="protein sequence ID" value="SFE68995.1"/>
    <property type="molecule type" value="Genomic_DNA"/>
</dbReference>
<keyword evidence="3" id="KW-1185">Reference proteome</keyword>
<protein>
    <submittedName>
        <fullName evidence="2">Acetyltransferase (GNAT) domain-containing protein</fullName>
    </submittedName>
</protein>
<dbReference type="STRING" id="935223.SAMN04488131_103103"/>
<dbReference type="OrthoDB" id="9785911at2"/>
<dbReference type="Proteomes" id="UP000198596">
    <property type="component" value="Unassembled WGS sequence"/>
</dbReference>
<feature type="domain" description="BioF2-like acetyltransferase" evidence="1">
    <location>
        <begin position="163"/>
        <end position="294"/>
    </location>
</feature>
<evidence type="ECO:0000313" key="3">
    <source>
        <dbReference type="Proteomes" id="UP000198596"/>
    </source>
</evidence>
<dbReference type="Gene3D" id="3.40.630.30">
    <property type="match status" value="1"/>
</dbReference>
<gene>
    <name evidence="2" type="ORF">SAMN04488131_103103</name>
</gene>
<dbReference type="InterPro" id="IPR016181">
    <property type="entry name" value="Acyl_CoA_acyltransferase"/>
</dbReference>
<dbReference type="InterPro" id="IPR038740">
    <property type="entry name" value="BioF2-like_GNAT_dom"/>
</dbReference>
<name>A0A1I2CLG6_9FLAO</name>
<dbReference type="PROSITE" id="PS51191">
    <property type="entry name" value="FEMABX"/>
    <property type="match status" value="1"/>
</dbReference>
<dbReference type="GO" id="GO:0016755">
    <property type="term" value="F:aminoacyltransferase activity"/>
    <property type="evidence" value="ECO:0007669"/>
    <property type="project" value="InterPro"/>
</dbReference>